<reference evidence="1" key="1">
    <citation type="submission" date="2022-08" db="EMBL/GenBank/DDBJ databases">
        <authorList>
            <consortium name="DOE Joint Genome Institute"/>
            <person name="Min B."/>
            <person name="Riley R."/>
            <person name="Sierra-Patev S."/>
            <person name="Naranjo-Ortiz M."/>
            <person name="Looney B."/>
            <person name="Konkel Z."/>
            <person name="Slot J.C."/>
            <person name="Sakamoto Y."/>
            <person name="Steenwyk J.L."/>
            <person name="Rokas A."/>
            <person name="Carro J."/>
            <person name="Camarero S."/>
            <person name="Ferreira P."/>
            <person name="Molpeceres G."/>
            <person name="Ruiz-Duenas F.J."/>
            <person name="Serrano A."/>
            <person name="Henrissat B."/>
            <person name="Drula E."/>
            <person name="Hughes K.W."/>
            <person name="Mata J.L."/>
            <person name="Ishikawa N.K."/>
            <person name="Vargas-Isla R."/>
            <person name="Ushijima S."/>
            <person name="Smith C.A."/>
            <person name="Ahrendt S."/>
            <person name="Andreopoulos W."/>
            <person name="He G."/>
            <person name="Labutti K."/>
            <person name="Lipzen A."/>
            <person name="Ng V."/>
            <person name="Sandor L."/>
            <person name="Barry K."/>
            <person name="Martinez A.T."/>
            <person name="Xiao Y."/>
            <person name="Gibbons J.G."/>
            <person name="Terashima K."/>
            <person name="Hibbett D.S."/>
            <person name="Grigoriev I.V."/>
        </authorList>
    </citation>
    <scope>NUCLEOTIDE SEQUENCE</scope>
    <source>
        <strain evidence="1">TFB7829</strain>
    </source>
</reference>
<protein>
    <recommendedName>
        <fullName evidence="3">BRCT domain-containing protein</fullName>
    </recommendedName>
</protein>
<dbReference type="InterPro" id="IPR036420">
    <property type="entry name" value="BRCT_dom_sf"/>
</dbReference>
<comment type="caution">
    <text evidence="1">The sequence shown here is derived from an EMBL/GenBank/DDBJ whole genome shotgun (WGS) entry which is preliminary data.</text>
</comment>
<dbReference type="EMBL" id="MU801959">
    <property type="protein sequence ID" value="KAJ3985558.1"/>
    <property type="molecule type" value="Genomic_DNA"/>
</dbReference>
<organism evidence="1 2">
    <name type="scientific">Lentinula detonsa</name>
    <dbReference type="NCBI Taxonomy" id="2804962"/>
    <lineage>
        <taxon>Eukaryota</taxon>
        <taxon>Fungi</taxon>
        <taxon>Dikarya</taxon>
        <taxon>Basidiomycota</taxon>
        <taxon>Agaricomycotina</taxon>
        <taxon>Agaricomycetes</taxon>
        <taxon>Agaricomycetidae</taxon>
        <taxon>Agaricales</taxon>
        <taxon>Marasmiineae</taxon>
        <taxon>Omphalotaceae</taxon>
        <taxon>Lentinula</taxon>
    </lineage>
</organism>
<dbReference type="Proteomes" id="UP001163850">
    <property type="component" value="Unassembled WGS sequence"/>
</dbReference>
<name>A0AA38Q197_9AGAR</name>
<dbReference type="Gene3D" id="3.40.50.10190">
    <property type="entry name" value="BRCT domain"/>
    <property type="match status" value="1"/>
</dbReference>
<dbReference type="AlphaFoldDB" id="A0AA38Q197"/>
<feature type="non-terminal residue" evidence="1">
    <location>
        <position position="1"/>
    </location>
</feature>
<sequence>SLDKLKEVIIGHGGRIVDLDEPKLTHVVIDKRDTSHWMKRNLNVCVRFLLCFLFLNKMGHRPTHQCLIVSDYVQVCVDEATLLNEEGE</sequence>
<gene>
    <name evidence="1" type="ORF">F5890DRAFT_1409258</name>
</gene>
<evidence type="ECO:0008006" key="3">
    <source>
        <dbReference type="Google" id="ProtNLM"/>
    </source>
</evidence>
<accession>A0AA38Q197</accession>
<dbReference type="SUPFAM" id="SSF52113">
    <property type="entry name" value="BRCT domain"/>
    <property type="match status" value="1"/>
</dbReference>
<evidence type="ECO:0000313" key="1">
    <source>
        <dbReference type="EMBL" id="KAJ3985558.1"/>
    </source>
</evidence>
<evidence type="ECO:0000313" key="2">
    <source>
        <dbReference type="Proteomes" id="UP001163850"/>
    </source>
</evidence>
<proteinExistence type="predicted"/>